<keyword evidence="6" id="KW-0732">Signal</keyword>
<dbReference type="RefSeq" id="WP_386443431.1">
    <property type="nucleotide sequence ID" value="NZ_JBHSFH010000004.1"/>
</dbReference>
<feature type="signal peptide" evidence="6">
    <location>
        <begin position="1"/>
        <end position="32"/>
    </location>
</feature>
<keyword evidence="3" id="KW-0378">Hydrolase</keyword>
<evidence type="ECO:0000259" key="7">
    <source>
        <dbReference type="PROSITE" id="PS51935"/>
    </source>
</evidence>
<dbReference type="EMBL" id="JBHSFH010000004">
    <property type="protein sequence ID" value="MFC4493707.1"/>
    <property type="molecule type" value="Genomic_DNA"/>
</dbReference>
<feature type="coiled-coil region" evidence="5">
    <location>
        <begin position="57"/>
        <end position="94"/>
    </location>
</feature>
<dbReference type="SUPFAM" id="SSF54001">
    <property type="entry name" value="Cysteine proteinases"/>
    <property type="match status" value="1"/>
</dbReference>
<evidence type="ECO:0000256" key="4">
    <source>
        <dbReference type="ARBA" id="ARBA00022807"/>
    </source>
</evidence>
<dbReference type="InterPro" id="IPR038765">
    <property type="entry name" value="Papain-like_cys_pep_sf"/>
</dbReference>
<dbReference type="Gene3D" id="3.90.1720.10">
    <property type="entry name" value="endopeptidase domain like (from Nostoc punctiforme)"/>
    <property type="match status" value="1"/>
</dbReference>
<name>A0ABV9A3D7_9ACTN</name>
<keyword evidence="5" id="KW-0175">Coiled coil</keyword>
<protein>
    <submittedName>
        <fullName evidence="8">NlpC/P60 family protein</fullName>
    </submittedName>
</protein>
<comment type="caution">
    <text evidence="8">The sequence shown here is derived from an EMBL/GenBank/DDBJ whole genome shotgun (WGS) entry which is preliminary data.</text>
</comment>
<evidence type="ECO:0000313" key="8">
    <source>
        <dbReference type="EMBL" id="MFC4493707.1"/>
    </source>
</evidence>
<feature type="domain" description="NlpC/P60" evidence="7">
    <location>
        <begin position="238"/>
        <end position="360"/>
    </location>
</feature>
<evidence type="ECO:0000256" key="5">
    <source>
        <dbReference type="SAM" id="Coils"/>
    </source>
</evidence>
<evidence type="ECO:0000256" key="1">
    <source>
        <dbReference type="ARBA" id="ARBA00007074"/>
    </source>
</evidence>
<dbReference type="PROSITE" id="PS51935">
    <property type="entry name" value="NLPC_P60"/>
    <property type="match status" value="1"/>
</dbReference>
<dbReference type="PANTHER" id="PTHR47359:SF3">
    <property type="entry name" value="NLP_P60 DOMAIN-CONTAINING PROTEIN-RELATED"/>
    <property type="match status" value="1"/>
</dbReference>
<dbReference type="PANTHER" id="PTHR47359">
    <property type="entry name" value="PEPTIDOGLYCAN DL-ENDOPEPTIDASE CWLO"/>
    <property type="match status" value="1"/>
</dbReference>
<accession>A0ABV9A3D7</accession>
<organism evidence="8 9">
    <name type="scientific">Streptomyces ovatisporus</name>
    <dbReference type="NCBI Taxonomy" id="1128682"/>
    <lineage>
        <taxon>Bacteria</taxon>
        <taxon>Bacillati</taxon>
        <taxon>Actinomycetota</taxon>
        <taxon>Actinomycetes</taxon>
        <taxon>Kitasatosporales</taxon>
        <taxon>Streptomycetaceae</taxon>
        <taxon>Streptomyces</taxon>
    </lineage>
</organism>
<comment type="similarity">
    <text evidence="1">Belongs to the peptidase C40 family.</text>
</comment>
<dbReference type="Proteomes" id="UP001595997">
    <property type="component" value="Unassembled WGS sequence"/>
</dbReference>
<evidence type="ECO:0000256" key="6">
    <source>
        <dbReference type="SAM" id="SignalP"/>
    </source>
</evidence>
<keyword evidence="2" id="KW-0645">Protease</keyword>
<feature type="coiled-coil region" evidence="5">
    <location>
        <begin position="164"/>
        <end position="198"/>
    </location>
</feature>
<dbReference type="InterPro" id="IPR000064">
    <property type="entry name" value="NLP_P60_dom"/>
</dbReference>
<evidence type="ECO:0000313" key="9">
    <source>
        <dbReference type="Proteomes" id="UP001595997"/>
    </source>
</evidence>
<evidence type="ECO:0000256" key="3">
    <source>
        <dbReference type="ARBA" id="ARBA00022801"/>
    </source>
</evidence>
<reference evidence="9" key="1">
    <citation type="journal article" date="2019" name="Int. J. Syst. Evol. Microbiol.">
        <title>The Global Catalogue of Microorganisms (GCM) 10K type strain sequencing project: providing services to taxonomists for standard genome sequencing and annotation.</title>
        <authorList>
            <consortium name="The Broad Institute Genomics Platform"/>
            <consortium name="The Broad Institute Genome Sequencing Center for Infectious Disease"/>
            <person name="Wu L."/>
            <person name="Ma J."/>
        </authorList>
    </citation>
    <scope>NUCLEOTIDE SEQUENCE [LARGE SCALE GENOMIC DNA]</scope>
    <source>
        <strain evidence="9">CGMCC 4.7357</strain>
    </source>
</reference>
<dbReference type="Pfam" id="PF00877">
    <property type="entry name" value="NLPC_P60"/>
    <property type="match status" value="1"/>
</dbReference>
<keyword evidence="9" id="KW-1185">Reference proteome</keyword>
<proteinExistence type="inferred from homology"/>
<gene>
    <name evidence="8" type="ORF">ACFPA8_06100</name>
</gene>
<feature type="chain" id="PRO_5045141628" evidence="6">
    <location>
        <begin position="33"/>
        <end position="372"/>
    </location>
</feature>
<keyword evidence="4" id="KW-0788">Thiol protease</keyword>
<evidence type="ECO:0000256" key="2">
    <source>
        <dbReference type="ARBA" id="ARBA00022670"/>
    </source>
</evidence>
<sequence>MSHPPHLRAVGAGALAAAAIAALALQPTPSIADPSGKPVSELLRELQILYSKTETATDAYRQTAAKLDRQREKAEDAEQALTSVRSVLAKSRREAGQLARQQYRRGDIGLPPLVQLLLTRDPRNVLEGVHVVTRVAGHQARTVQRLVASERRQRELTTQARSALAKQKRLAKRQRQQRDEVRERLDDVEGMLASLSQDELSRLRNLETPQNTVAHTVAQHTPMSAVTVAASKKRRMPSSAGAQAVKFALRQIGKPYRFGAAGPNAFDCSGLTSKAWRKAGRNIPRTSQGQWNQLRRVKMKKLRPGDLVVYYRNAGHVALYVGRGKVVHAPRPGRDVKLAPVRSMRPVLGAVRPDSGARPSSGYSLPKLLRSI</sequence>
<dbReference type="InterPro" id="IPR051794">
    <property type="entry name" value="PG_Endopeptidase_C40"/>
</dbReference>